<dbReference type="AlphaFoldDB" id="A0A9P3GF38"/>
<sequence length="620" mass="68368">MHYKTAYDSLPHFDDDARSDIRKGEAEHENEPPPPSGRRSALVEIALVVTCVLAHVALVALFVALLAIQKLRDGRLINFDRNELGSVTGFVYAQLTNKPSWIIKAYTVPLLFITQKLALRRVVRADHTLTAMDDQASAWLGLGATVPVVWRYKDMLGKGARGTRKADLRTLAFIVCIVLYLGAGLVLGMVATDLFVFANTWGATGYQNLASHMLMDEISADNTSMLESSPVISVLPLLNSSSNVAMTTTGLWNNVVYSVPNYFSTLSIPAHALVFQADCKVLPYVQQDLTLVREKIPRYVFTTADSSLREVDFSAAMISRTLNVRPAQQRNGTLLPTILIASTLPVVAENGQAAPWTPIDPPQVPNKCRVVSSCDTIAQVQIFACNLNGLASQVQLDTKVLPYSVDLSVPSPDPSSWEEWSGPDNASSLPQMPTLAFQFSSSSGVSQYTLTMNMGRETEYYHYTLLEETLMEVLGYYNLSMPAVSLQDLNFMLSRAFALVYWRTAINTMALSAEESPELGSGYSPWQARDLVFVNPSSSWYGLALSTVMLATAGVLIWQPKTRPKKGEHYRLEGLGVLQMTWLLGRDAAGVAVDLARDPEPTLKNLRKRGKELKNPYPYI</sequence>
<gene>
    <name evidence="2" type="ORF">PsYK624_098070</name>
</gene>
<dbReference type="Proteomes" id="UP000703269">
    <property type="component" value="Unassembled WGS sequence"/>
</dbReference>
<dbReference type="EMBL" id="BPQB01000034">
    <property type="protein sequence ID" value="GJE93647.1"/>
    <property type="molecule type" value="Genomic_DNA"/>
</dbReference>
<keyword evidence="3" id="KW-1185">Reference proteome</keyword>
<keyword evidence="1" id="KW-0472">Membrane</keyword>
<feature type="transmembrane region" description="Helical" evidence="1">
    <location>
        <begin position="45"/>
        <end position="68"/>
    </location>
</feature>
<name>A0A9P3GF38_9APHY</name>
<evidence type="ECO:0000313" key="2">
    <source>
        <dbReference type="EMBL" id="GJE93647.1"/>
    </source>
</evidence>
<evidence type="ECO:0000256" key="1">
    <source>
        <dbReference type="SAM" id="Phobius"/>
    </source>
</evidence>
<keyword evidence="1" id="KW-0812">Transmembrane</keyword>
<protein>
    <submittedName>
        <fullName evidence="2">Uncharacterized protein</fullName>
    </submittedName>
</protein>
<comment type="caution">
    <text evidence="2">The sequence shown here is derived from an EMBL/GenBank/DDBJ whole genome shotgun (WGS) entry which is preliminary data.</text>
</comment>
<keyword evidence="1" id="KW-1133">Transmembrane helix</keyword>
<reference evidence="2 3" key="1">
    <citation type="submission" date="2021-08" db="EMBL/GenBank/DDBJ databases">
        <title>Draft Genome Sequence of Phanerochaete sordida strain YK-624.</title>
        <authorList>
            <person name="Mori T."/>
            <person name="Dohra H."/>
            <person name="Suzuki T."/>
            <person name="Kawagishi H."/>
            <person name="Hirai H."/>
        </authorList>
    </citation>
    <scope>NUCLEOTIDE SEQUENCE [LARGE SCALE GENOMIC DNA]</scope>
    <source>
        <strain evidence="2 3">YK-624</strain>
    </source>
</reference>
<proteinExistence type="predicted"/>
<evidence type="ECO:0000313" key="3">
    <source>
        <dbReference type="Proteomes" id="UP000703269"/>
    </source>
</evidence>
<organism evidence="2 3">
    <name type="scientific">Phanerochaete sordida</name>
    <dbReference type="NCBI Taxonomy" id="48140"/>
    <lineage>
        <taxon>Eukaryota</taxon>
        <taxon>Fungi</taxon>
        <taxon>Dikarya</taxon>
        <taxon>Basidiomycota</taxon>
        <taxon>Agaricomycotina</taxon>
        <taxon>Agaricomycetes</taxon>
        <taxon>Polyporales</taxon>
        <taxon>Phanerochaetaceae</taxon>
        <taxon>Phanerochaete</taxon>
    </lineage>
</organism>
<feature type="transmembrane region" description="Helical" evidence="1">
    <location>
        <begin position="171"/>
        <end position="191"/>
    </location>
</feature>
<accession>A0A9P3GF38</accession>